<dbReference type="KEGG" id="slx:SLAV_07540"/>
<keyword evidence="2" id="KW-1185">Reference proteome</keyword>
<dbReference type="RefSeq" id="WP_030224783.1">
    <property type="nucleotide sequence ID" value="NZ_CP024985.1"/>
</dbReference>
<dbReference type="EMBL" id="CP024985">
    <property type="protein sequence ID" value="ATZ23411.1"/>
    <property type="molecule type" value="Genomic_DNA"/>
</dbReference>
<evidence type="ECO:0000313" key="2">
    <source>
        <dbReference type="Proteomes" id="UP000231791"/>
    </source>
</evidence>
<protein>
    <submittedName>
        <fullName evidence="1">Uncharacterized protein</fullName>
    </submittedName>
</protein>
<evidence type="ECO:0000313" key="1">
    <source>
        <dbReference type="EMBL" id="ATZ23411.1"/>
    </source>
</evidence>
<proteinExistence type="predicted"/>
<dbReference type="OrthoDB" id="4332676at2"/>
<name>A0A2K8P9I4_STRLA</name>
<reference evidence="1 2" key="1">
    <citation type="submission" date="2017-11" db="EMBL/GenBank/DDBJ databases">
        <title>Complete genome sequence of Streptomyces lavendulae subsp. lavendulae CCM 3239 (formerly 'Streptomyces aureofaciens CCM 3239'), the producer of the angucycline-type antibiotic auricin.</title>
        <authorList>
            <person name="Busche T."/>
            <person name="Novakova R."/>
            <person name="Al'Dilaimi A."/>
            <person name="Homerova D."/>
            <person name="Feckova L."/>
            <person name="Rezuchova B."/>
            <person name="Mingyar E."/>
            <person name="Csolleiova D."/>
            <person name="Bekeova C."/>
            <person name="Winkler A."/>
            <person name="Sevcikova B."/>
            <person name="Kalinowski J."/>
            <person name="Kormanec J."/>
            <person name="Ruckert C."/>
        </authorList>
    </citation>
    <scope>NUCLEOTIDE SEQUENCE [LARGE SCALE GENOMIC DNA]</scope>
    <source>
        <strain evidence="1 2">CCM 3239</strain>
    </source>
</reference>
<gene>
    <name evidence="1" type="ORF">SLAV_07540</name>
</gene>
<dbReference type="Proteomes" id="UP000231791">
    <property type="component" value="Chromosome"/>
</dbReference>
<dbReference type="GeneID" id="49382615"/>
<accession>A0A2K8P9I4</accession>
<dbReference type="AlphaFoldDB" id="A0A2K8P9I4"/>
<dbReference type="InterPro" id="IPR046300">
    <property type="entry name" value="DUF6415"/>
</dbReference>
<dbReference type="Pfam" id="PF19979">
    <property type="entry name" value="DUF6415"/>
    <property type="match status" value="1"/>
</dbReference>
<sequence length="107" mass="11585">MNSGEAQIEKLIGQALAPYSERPDAEGVVRLTAALITSGQALHAQVSATPPGRRTERAHAALTEWSYFVDAGPTGRGDHAAWNHARVLARILRNMLATVEQQSSRVR</sequence>
<organism evidence="1 2">
    <name type="scientific">Streptomyces lavendulae subsp. lavendulae</name>
    <dbReference type="NCBI Taxonomy" id="58340"/>
    <lineage>
        <taxon>Bacteria</taxon>
        <taxon>Bacillati</taxon>
        <taxon>Actinomycetota</taxon>
        <taxon>Actinomycetes</taxon>
        <taxon>Kitasatosporales</taxon>
        <taxon>Streptomycetaceae</taxon>
        <taxon>Streptomyces</taxon>
    </lineage>
</organism>